<name>A0ABV9S924_9PSEU</name>
<dbReference type="Pfam" id="PF02784">
    <property type="entry name" value="Orn_Arg_deC_N"/>
    <property type="match status" value="1"/>
</dbReference>
<organism evidence="4 5">
    <name type="scientific">Actinophytocola glycyrrhizae</name>
    <dbReference type="NCBI Taxonomy" id="2044873"/>
    <lineage>
        <taxon>Bacteria</taxon>
        <taxon>Bacillati</taxon>
        <taxon>Actinomycetota</taxon>
        <taxon>Actinomycetes</taxon>
        <taxon>Pseudonocardiales</taxon>
        <taxon>Pseudonocardiaceae</taxon>
    </lineage>
</organism>
<dbReference type="RefSeq" id="WP_378059335.1">
    <property type="nucleotide sequence ID" value="NZ_JBHSIS010000017.1"/>
</dbReference>
<accession>A0ABV9S924</accession>
<evidence type="ECO:0000313" key="5">
    <source>
        <dbReference type="Proteomes" id="UP001595859"/>
    </source>
</evidence>
<dbReference type="PANTHER" id="PTHR43727">
    <property type="entry name" value="DIAMINOPIMELATE DECARBOXYLASE"/>
    <property type="match status" value="1"/>
</dbReference>
<comment type="cofactor">
    <cofactor evidence="1">
        <name>pyridoxal 5'-phosphate</name>
        <dbReference type="ChEBI" id="CHEBI:597326"/>
    </cofactor>
</comment>
<feature type="domain" description="Orn/DAP/Arg decarboxylase 2 N-terminal" evidence="3">
    <location>
        <begin position="59"/>
        <end position="287"/>
    </location>
</feature>
<sequence length="389" mass="40808">MTLSEILPSLGGMLVTRLEPETWPSGTTRTPDGDLVVGGVGLNALADRFGTPLHVLDDAELRARCRDYRNALPDAEIMLAGDQFVPSSNALRCLAEEGMALAVGSGRDAALARANGVPAHRLLVAGSPAGGEQAIAGGCGRVTVGTLRDVRAVARFADGRQDVLVDVGRRRGAGVLIDYDRAMSVVRRLLAEESLRFTGLRCVVVPGTDVPGIEAVVRRLVRLTIEMRDTYGVATRELGIAGEHRGTGGFDLRGFAARVTIALGLECARHRLRPPRLLVEPGRAFTARAGVAVRRVVAVADGRLVVVDGPVGSRRAQVTGRSAARDTRALTVVGWDGSSVDGVRLPADVQAGDLLAFAGADTSRWVPLVTVATGVARAEVAGDDVVSAR</sequence>
<dbReference type="InterPro" id="IPR022644">
    <property type="entry name" value="De-COase2_N"/>
</dbReference>
<protein>
    <recommendedName>
        <fullName evidence="3">Orn/DAP/Arg decarboxylase 2 N-terminal domain-containing protein</fullName>
    </recommendedName>
</protein>
<dbReference type="Gene3D" id="3.20.20.10">
    <property type="entry name" value="Alanine racemase"/>
    <property type="match status" value="1"/>
</dbReference>
<keyword evidence="2" id="KW-0663">Pyridoxal phosphate</keyword>
<dbReference type="PANTHER" id="PTHR43727:SF2">
    <property type="entry name" value="GROUP IV DECARBOXYLASE"/>
    <property type="match status" value="1"/>
</dbReference>
<proteinExistence type="predicted"/>
<dbReference type="Proteomes" id="UP001595859">
    <property type="component" value="Unassembled WGS sequence"/>
</dbReference>
<evidence type="ECO:0000313" key="4">
    <source>
        <dbReference type="EMBL" id="MFC4857353.1"/>
    </source>
</evidence>
<reference evidence="5" key="1">
    <citation type="journal article" date="2019" name="Int. J. Syst. Evol. Microbiol.">
        <title>The Global Catalogue of Microorganisms (GCM) 10K type strain sequencing project: providing services to taxonomists for standard genome sequencing and annotation.</title>
        <authorList>
            <consortium name="The Broad Institute Genomics Platform"/>
            <consortium name="The Broad Institute Genome Sequencing Center for Infectious Disease"/>
            <person name="Wu L."/>
            <person name="Ma J."/>
        </authorList>
    </citation>
    <scope>NUCLEOTIDE SEQUENCE [LARGE SCALE GENOMIC DNA]</scope>
    <source>
        <strain evidence="5">ZS-22-S1</strain>
    </source>
</reference>
<dbReference type="SUPFAM" id="SSF51419">
    <property type="entry name" value="PLP-binding barrel"/>
    <property type="match status" value="1"/>
</dbReference>
<keyword evidence="5" id="KW-1185">Reference proteome</keyword>
<dbReference type="EMBL" id="JBHSIS010000017">
    <property type="protein sequence ID" value="MFC4857353.1"/>
    <property type="molecule type" value="Genomic_DNA"/>
</dbReference>
<evidence type="ECO:0000256" key="2">
    <source>
        <dbReference type="ARBA" id="ARBA00022898"/>
    </source>
</evidence>
<dbReference type="SUPFAM" id="SSF50621">
    <property type="entry name" value="Alanine racemase C-terminal domain-like"/>
    <property type="match status" value="1"/>
</dbReference>
<dbReference type="InterPro" id="IPR029066">
    <property type="entry name" value="PLP-binding_barrel"/>
</dbReference>
<comment type="caution">
    <text evidence="4">The sequence shown here is derived from an EMBL/GenBank/DDBJ whole genome shotgun (WGS) entry which is preliminary data.</text>
</comment>
<evidence type="ECO:0000259" key="3">
    <source>
        <dbReference type="Pfam" id="PF02784"/>
    </source>
</evidence>
<dbReference type="InterPro" id="IPR009006">
    <property type="entry name" value="Ala_racemase/Decarboxylase_C"/>
</dbReference>
<evidence type="ECO:0000256" key="1">
    <source>
        <dbReference type="ARBA" id="ARBA00001933"/>
    </source>
</evidence>
<dbReference type="Gene3D" id="2.40.37.10">
    <property type="entry name" value="Lyase, Ornithine Decarboxylase, Chain A, domain 1"/>
    <property type="match status" value="1"/>
</dbReference>
<gene>
    <name evidence="4" type="ORF">ACFPCV_27970</name>
</gene>